<dbReference type="RefSeq" id="XP_058341849.1">
    <property type="nucleotide sequence ID" value="XM_058487288.1"/>
</dbReference>
<dbReference type="GeneID" id="83214679"/>
<feature type="region of interest" description="Disordered" evidence="1">
    <location>
        <begin position="423"/>
        <end position="476"/>
    </location>
</feature>
<dbReference type="EMBL" id="JARTCD010000035">
    <property type="protein sequence ID" value="KAJ8656936.1"/>
    <property type="molecule type" value="Genomic_DNA"/>
</dbReference>
<reference evidence="4 5" key="1">
    <citation type="submission" date="2023-03" db="EMBL/GenBank/DDBJ databases">
        <title>Genome sequence of Lichtheimia ornata CBS 291.66.</title>
        <authorList>
            <person name="Mohabir J.T."/>
            <person name="Shea T.P."/>
            <person name="Kurbessoian T."/>
            <person name="Berby B."/>
            <person name="Fontaine J."/>
            <person name="Livny J."/>
            <person name="Gnirke A."/>
            <person name="Stajich J.E."/>
            <person name="Cuomo C.A."/>
        </authorList>
    </citation>
    <scope>NUCLEOTIDE SEQUENCE [LARGE SCALE GENOMIC DNA]</scope>
    <source>
        <strain evidence="4">CBS 291.66</strain>
    </source>
</reference>
<evidence type="ECO:0000256" key="3">
    <source>
        <dbReference type="SAM" id="SignalP"/>
    </source>
</evidence>
<feature type="region of interest" description="Disordered" evidence="1">
    <location>
        <begin position="178"/>
        <end position="217"/>
    </location>
</feature>
<keyword evidence="5" id="KW-1185">Reference proteome</keyword>
<feature type="chain" id="PRO_5041996849" evidence="3">
    <location>
        <begin position="22"/>
        <end position="476"/>
    </location>
</feature>
<feature type="region of interest" description="Disordered" evidence="1">
    <location>
        <begin position="331"/>
        <end position="363"/>
    </location>
</feature>
<feature type="compositionally biased region" description="Low complexity" evidence="1">
    <location>
        <begin position="429"/>
        <end position="469"/>
    </location>
</feature>
<dbReference type="Proteomes" id="UP001234581">
    <property type="component" value="Unassembled WGS sequence"/>
</dbReference>
<accession>A0AAD7V3C3</accession>
<proteinExistence type="predicted"/>
<feature type="region of interest" description="Disordered" evidence="1">
    <location>
        <begin position="19"/>
        <end position="59"/>
    </location>
</feature>
<comment type="caution">
    <text evidence="4">The sequence shown here is derived from an EMBL/GenBank/DDBJ whole genome shotgun (WGS) entry which is preliminary data.</text>
</comment>
<feature type="signal peptide" evidence="3">
    <location>
        <begin position="1"/>
        <end position="21"/>
    </location>
</feature>
<sequence>MRFMTPAAALLLAVAVSPSYQQDDGSGGYDDGSDGYDDGSGGYDDGSGGYDDGSDGYDDGTDDSQDDCALISGHNCNANGICKYCAMCLQDGCILSKSASANSSVSAVSQQPNAPSCNTTQFGTDVYDWYGYCLSGGNDRDGDYCATSVECYQYRKSSNSSVSYVWQNLTCDPTSCLLRTDRGQPPPPPGKLPPSDDGDGNHHSGSGGSGHHKENETLSPNSAAAIGLMVTCSCIVLAGLLWVARSWSRRHRRKRSTRRSVNSNDTEPSTAPPSFSSNPEMTQRHRGHRMRASSFSSLHSVEQLPSYFSPDPSPPKYEQAIVTQIRGLMARGAEEDEEGSSSSGGEGRNGRSSNHPHDAHHDPLPPPLWLPVYFTPNHSAFSFGRLRRHPPSFGPGSSSSSSRALHIDDDPMRAFWYHHQQQLEHIHPSPSSSSHQQQQQRSNINSSASNSNLTNNSNDHQHPPSQQRPQQPPSAD</sequence>
<feature type="transmembrane region" description="Helical" evidence="2">
    <location>
        <begin position="223"/>
        <end position="244"/>
    </location>
</feature>
<keyword evidence="2" id="KW-1133">Transmembrane helix</keyword>
<dbReference type="AlphaFoldDB" id="A0AAD7V3C3"/>
<evidence type="ECO:0000313" key="5">
    <source>
        <dbReference type="Proteomes" id="UP001234581"/>
    </source>
</evidence>
<evidence type="ECO:0000256" key="2">
    <source>
        <dbReference type="SAM" id="Phobius"/>
    </source>
</evidence>
<keyword evidence="2" id="KW-0812">Transmembrane</keyword>
<keyword evidence="2" id="KW-0472">Membrane</keyword>
<keyword evidence="3" id="KW-0732">Signal</keyword>
<feature type="compositionally biased region" description="Basic residues" evidence="1">
    <location>
        <begin position="249"/>
        <end position="258"/>
    </location>
</feature>
<organism evidence="4 5">
    <name type="scientific">Lichtheimia ornata</name>
    <dbReference type="NCBI Taxonomy" id="688661"/>
    <lineage>
        <taxon>Eukaryota</taxon>
        <taxon>Fungi</taxon>
        <taxon>Fungi incertae sedis</taxon>
        <taxon>Mucoromycota</taxon>
        <taxon>Mucoromycotina</taxon>
        <taxon>Mucoromycetes</taxon>
        <taxon>Mucorales</taxon>
        <taxon>Lichtheimiaceae</taxon>
        <taxon>Lichtheimia</taxon>
    </lineage>
</organism>
<gene>
    <name evidence="4" type="ORF">O0I10_007270</name>
</gene>
<feature type="compositionally biased region" description="Polar residues" evidence="1">
    <location>
        <begin position="264"/>
        <end position="281"/>
    </location>
</feature>
<protein>
    <submittedName>
        <fullName evidence="4">Uncharacterized protein</fullName>
    </submittedName>
</protein>
<feature type="region of interest" description="Disordered" evidence="1">
    <location>
        <begin position="249"/>
        <end position="296"/>
    </location>
</feature>
<feature type="compositionally biased region" description="Gly residues" evidence="1">
    <location>
        <begin position="38"/>
        <end position="51"/>
    </location>
</feature>
<evidence type="ECO:0000313" key="4">
    <source>
        <dbReference type="EMBL" id="KAJ8656936.1"/>
    </source>
</evidence>
<evidence type="ECO:0000256" key="1">
    <source>
        <dbReference type="SAM" id="MobiDB-lite"/>
    </source>
</evidence>
<name>A0AAD7V3C3_9FUNG</name>